<dbReference type="AlphaFoldDB" id="K0K9C8"/>
<proteinExistence type="predicted"/>
<dbReference type="eggNOG" id="KOG4781">
    <property type="taxonomic scope" value="Eukaryota"/>
</dbReference>
<name>K0K9C8_WICCF</name>
<dbReference type="Gene3D" id="3.10.129.10">
    <property type="entry name" value="Hotdog Thioesterase"/>
    <property type="match status" value="1"/>
</dbReference>
<dbReference type="PANTHER" id="PTHR47260:SF4">
    <property type="entry name" value="MIOREX COMPLEX COMPONENT 3"/>
    <property type="match status" value="1"/>
</dbReference>
<dbReference type="PANTHER" id="PTHR47260">
    <property type="entry name" value="UPF0644 PROTEIN PB2B4.06"/>
    <property type="match status" value="1"/>
</dbReference>
<reference evidence="2 3" key="1">
    <citation type="journal article" date="2012" name="Eukaryot. Cell">
        <title>Draft genome sequence of Wickerhamomyces ciferrii NRRL Y-1031 F-60-10.</title>
        <authorList>
            <person name="Schneider J."/>
            <person name="Andrea H."/>
            <person name="Blom J."/>
            <person name="Jaenicke S."/>
            <person name="Ruckert C."/>
            <person name="Schorsch C."/>
            <person name="Szczepanowski R."/>
            <person name="Farwick M."/>
            <person name="Goesmann A."/>
            <person name="Puhler A."/>
            <person name="Schaffer S."/>
            <person name="Tauch A."/>
            <person name="Kohler T."/>
            <person name="Brinkrolf K."/>
        </authorList>
    </citation>
    <scope>NUCLEOTIDE SEQUENCE [LARGE SCALE GENOMIC DNA]</scope>
    <source>
        <strain evidence="3">ATCC 14091 / BCRC 22168 / CBS 111 / JCM 3599 / NBRC 0793 / NRRL Y-1031 F-60-10</strain>
    </source>
</reference>
<dbReference type="CDD" id="cd03440">
    <property type="entry name" value="hot_dog"/>
    <property type="match status" value="1"/>
</dbReference>
<accession>K0K9C8</accession>
<dbReference type="InterPro" id="IPR006683">
    <property type="entry name" value="Thioestr_dom"/>
</dbReference>
<dbReference type="InterPro" id="IPR029069">
    <property type="entry name" value="HotDog_dom_sf"/>
</dbReference>
<keyword evidence="3" id="KW-1185">Reference proteome</keyword>
<dbReference type="HOGENOM" id="CLU_052827_2_2_1"/>
<sequence length="222" mass="25350">MSHYIKRVTFSTLAFATGFTAFARVWPENSKELNTRRITEQKAEILESIKKSPNYIQLLRNEDYTGDVHSSRIPRLHQSNHVSQGLLFGPQHLEIDPLVFTNEKDKELQAYYHLGERLTSYDGNIHNGVISTILDELLCFCGFPELPSKRGVTAKLSIDFNQHVQPNTTVLLKAKVKEVKGRKVIIGGHIETLDPNPIIIANANCVLVEPKWFKYFKWASLF</sequence>
<dbReference type="Pfam" id="PF03061">
    <property type="entry name" value="4HBT"/>
    <property type="match status" value="1"/>
</dbReference>
<dbReference type="SUPFAM" id="SSF54637">
    <property type="entry name" value="Thioesterase/thiol ester dehydrase-isomerase"/>
    <property type="match status" value="1"/>
</dbReference>
<evidence type="ECO:0000313" key="2">
    <source>
        <dbReference type="EMBL" id="CCH41515.1"/>
    </source>
</evidence>
<evidence type="ECO:0000259" key="1">
    <source>
        <dbReference type="Pfam" id="PF03061"/>
    </source>
</evidence>
<organism evidence="2 3">
    <name type="scientific">Wickerhamomyces ciferrii (strain ATCC 14091 / BCRC 22168 / CBS 111 / JCM 3599 / NBRC 0793 / NRRL Y-1031 F-60-10)</name>
    <name type="common">Yeast</name>
    <name type="synonym">Pichia ciferrii</name>
    <dbReference type="NCBI Taxonomy" id="1206466"/>
    <lineage>
        <taxon>Eukaryota</taxon>
        <taxon>Fungi</taxon>
        <taxon>Dikarya</taxon>
        <taxon>Ascomycota</taxon>
        <taxon>Saccharomycotina</taxon>
        <taxon>Saccharomycetes</taxon>
        <taxon>Phaffomycetales</taxon>
        <taxon>Wickerhamomycetaceae</taxon>
        <taxon>Wickerhamomyces</taxon>
    </lineage>
</organism>
<evidence type="ECO:0000313" key="3">
    <source>
        <dbReference type="Proteomes" id="UP000009328"/>
    </source>
</evidence>
<dbReference type="Proteomes" id="UP000009328">
    <property type="component" value="Unassembled WGS sequence"/>
</dbReference>
<gene>
    <name evidence="2" type="ORF">BN7_1056</name>
</gene>
<dbReference type="EMBL" id="CAIF01000022">
    <property type="protein sequence ID" value="CCH41515.1"/>
    <property type="molecule type" value="Genomic_DNA"/>
</dbReference>
<dbReference type="InParanoid" id="K0K9C8"/>
<feature type="domain" description="Thioesterase" evidence="1">
    <location>
        <begin position="123"/>
        <end position="195"/>
    </location>
</feature>
<protein>
    <recommendedName>
        <fullName evidence="1">Thioesterase domain-containing protein</fullName>
    </recommendedName>
</protein>
<dbReference type="InterPro" id="IPR052061">
    <property type="entry name" value="PTE-AB_protein"/>
</dbReference>
<comment type="caution">
    <text evidence="2">The sequence shown here is derived from an EMBL/GenBank/DDBJ whole genome shotgun (WGS) entry which is preliminary data.</text>
</comment>
<dbReference type="FunCoup" id="K0K9C8">
    <property type="interactions" value="25"/>
</dbReference>
<dbReference type="STRING" id="1206466.K0K9C8"/>